<dbReference type="AlphaFoldDB" id="A0A0A9BGD2"/>
<reference evidence="1" key="2">
    <citation type="journal article" date="2015" name="Data Brief">
        <title>Shoot transcriptome of the giant reed, Arundo donax.</title>
        <authorList>
            <person name="Barrero R.A."/>
            <person name="Guerrero F.D."/>
            <person name="Moolhuijzen P."/>
            <person name="Goolsby J.A."/>
            <person name="Tidwell J."/>
            <person name="Bellgard S.E."/>
            <person name="Bellgard M.I."/>
        </authorList>
    </citation>
    <scope>NUCLEOTIDE SEQUENCE</scope>
    <source>
        <tissue evidence="1">Shoot tissue taken approximately 20 cm above the soil surface</tissue>
    </source>
</reference>
<dbReference type="EMBL" id="GBRH01235489">
    <property type="protein sequence ID" value="JAD62406.1"/>
    <property type="molecule type" value="Transcribed_RNA"/>
</dbReference>
<accession>A0A0A9BGD2</accession>
<reference evidence="1" key="1">
    <citation type="submission" date="2014-09" db="EMBL/GenBank/DDBJ databases">
        <authorList>
            <person name="Magalhaes I.L.F."/>
            <person name="Oliveira U."/>
            <person name="Santos F.R."/>
            <person name="Vidigal T.H.D.A."/>
            <person name="Brescovit A.D."/>
            <person name="Santos A.J."/>
        </authorList>
    </citation>
    <scope>NUCLEOTIDE SEQUENCE</scope>
    <source>
        <tissue evidence="1">Shoot tissue taken approximately 20 cm above the soil surface</tissue>
    </source>
</reference>
<organism evidence="1">
    <name type="scientific">Arundo donax</name>
    <name type="common">Giant reed</name>
    <name type="synonym">Donax arundinaceus</name>
    <dbReference type="NCBI Taxonomy" id="35708"/>
    <lineage>
        <taxon>Eukaryota</taxon>
        <taxon>Viridiplantae</taxon>
        <taxon>Streptophyta</taxon>
        <taxon>Embryophyta</taxon>
        <taxon>Tracheophyta</taxon>
        <taxon>Spermatophyta</taxon>
        <taxon>Magnoliopsida</taxon>
        <taxon>Liliopsida</taxon>
        <taxon>Poales</taxon>
        <taxon>Poaceae</taxon>
        <taxon>PACMAD clade</taxon>
        <taxon>Arundinoideae</taxon>
        <taxon>Arundineae</taxon>
        <taxon>Arundo</taxon>
    </lineage>
</organism>
<name>A0A0A9BGD2_ARUDO</name>
<evidence type="ECO:0000313" key="1">
    <source>
        <dbReference type="EMBL" id="JAD62406.1"/>
    </source>
</evidence>
<sequence>MPTLLGFFVLGRGGGQYWPAGVNCQTLLGAR</sequence>
<proteinExistence type="predicted"/>
<protein>
    <submittedName>
        <fullName evidence="1">Uncharacterized protein</fullName>
    </submittedName>
</protein>